<dbReference type="PANTHER" id="PTHR34353:SF2">
    <property type="entry name" value="CRISPR-ASSOCIATED ENDONUCLEASE CAS1 1"/>
    <property type="match status" value="1"/>
</dbReference>
<reference evidence="13" key="2">
    <citation type="submission" date="2023-07" db="EMBL/GenBank/DDBJ databases">
        <authorList>
            <person name="Bai X.-H."/>
            <person name="Wang H.-H."/>
            <person name="Wang J."/>
            <person name="Ma M.-Y."/>
            <person name="Hu H.-H."/>
            <person name="Song Z.-L."/>
            <person name="Ma H.-G."/>
            <person name="Fan Y."/>
            <person name="Du C.-Y."/>
            <person name="Xu J.-C."/>
        </authorList>
    </citation>
    <scope>NUCLEOTIDE SEQUENCE</scope>
    <source>
        <strain evidence="13">CZ1</strain>
    </source>
</reference>
<evidence type="ECO:0000256" key="9">
    <source>
        <dbReference type="ARBA" id="ARBA00038592"/>
    </source>
</evidence>
<dbReference type="CDD" id="cd01651">
    <property type="entry name" value="RT_G2_intron"/>
    <property type="match status" value="1"/>
</dbReference>
<dbReference type="AlphaFoldDB" id="A0AA96X244"/>
<evidence type="ECO:0000256" key="10">
    <source>
        <dbReference type="HAMAP-Rule" id="MF_01470"/>
    </source>
</evidence>
<evidence type="ECO:0000256" key="5">
    <source>
        <dbReference type="ARBA" id="ARBA00022842"/>
    </source>
</evidence>
<dbReference type="InterPro" id="IPR050646">
    <property type="entry name" value="Cas1"/>
</dbReference>
<dbReference type="InterPro" id="IPR042211">
    <property type="entry name" value="CRISPR-assoc_Cas1_N"/>
</dbReference>
<comment type="cofactor">
    <cofactor evidence="10">
        <name>Mg(2+)</name>
        <dbReference type="ChEBI" id="CHEBI:18420"/>
    </cofactor>
    <cofactor evidence="10">
        <name>Mn(2+)</name>
        <dbReference type="ChEBI" id="CHEBI:29035"/>
    </cofactor>
</comment>
<dbReference type="Pfam" id="PF01867">
    <property type="entry name" value="Cas_Cas1"/>
    <property type="match status" value="1"/>
</dbReference>
<dbReference type="Pfam" id="PF00078">
    <property type="entry name" value="RVT_1"/>
    <property type="match status" value="1"/>
</dbReference>
<dbReference type="Gene3D" id="1.20.120.920">
    <property type="entry name" value="CRISPR-associated endonuclease Cas1, C-terminal domain"/>
    <property type="match status" value="1"/>
</dbReference>
<keyword evidence="7 10" id="KW-0238">DNA-binding</keyword>
<evidence type="ECO:0000256" key="8">
    <source>
        <dbReference type="ARBA" id="ARBA00023211"/>
    </source>
</evidence>
<dbReference type="InterPro" id="IPR000477">
    <property type="entry name" value="RT_dom"/>
</dbReference>
<evidence type="ECO:0000256" key="11">
    <source>
        <dbReference type="SAM" id="MobiDB-lite"/>
    </source>
</evidence>
<gene>
    <name evidence="10 13" type="primary">cas1</name>
    <name evidence="13" type="ORF">Q2T42_20180</name>
</gene>
<evidence type="ECO:0000256" key="4">
    <source>
        <dbReference type="ARBA" id="ARBA00022801"/>
    </source>
</evidence>
<name>A0AA96X244_LEPBY</name>
<evidence type="ECO:0000313" key="13">
    <source>
        <dbReference type="EMBL" id="WNZ44150.1"/>
    </source>
</evidence>
<comment type="subunit">
    <text evidence="9 10">Homodimer, forms a heterotetramer with a Cas2 homodimer.</text>
</comment>
<keyword evidence="2 10" id="KW-0479">Metal-binding</keyword>
<dbReference type="PANTHER" id="PTHR34353">
    <property type="entry name" value="CRISPR-ASSOCIATED ENDONUCLEASE CAS1 1"/>
    <property type="match status" value="1"/>
</dbReference>
<feature type="domain" description="Reverse transcriptase" evidence="12">
    <location>
        <begin position="34"/>
        <end position="260"/>
    </location>
</feature>
<feature type="binding site" evidence="10">
    <location>
        <position position="536"/>
    </location>
    <ligand>
        <name>Mn(2+)</name>
        <dbReference type="ChEBI" id="CHEBI:29035"/>
    </ligand>
</feature>
<comment type="function">
    <text evidence="10">CRISPR (clustered regularly interspaced short palindromic repeat), is an adaptive immune system that provides protection against mobile genetic elements (viruses, transposable elements and conjugative plasmids). CRISPR clusters contain spacers, sequences complementary to antecedent mobile elements, and target invading nucleic acids. CRISPR clusters are transcribed and processed into CRISPR RNA (crRNA). Acts as a dsDNA endonuclease. Involved in the integration of spacer DNA into the CRISPR cassette.</text>
</comment>
<evidence type="ECO:0000256" key="1">
    <source>
        <dbReference type="ARBA" id="ARBA00022722"/>
    </source>
</evidence>
<dbReference type="InterPro" id="IPR042206">
    <property type="entry name" value="CRISPR-assoc_Cas1_C"/>
</dbReference>
<dbReference type="SUPFAM" id="SSF56672">
    <property type="entry name" value="DNA/RNA polymerases"/>
    <property type="match status" value="1"/>
</dbReference>
<dbReference type="Gene3D" id="3.100.10.20">
    <property type="entry name" value="CRISPR-associated endonuclease Cas1, N-terminal domain"/>
    <property type="match status" value="1"/>
</dbReference>
<keyword evidence="1 10" id="KW-0540">Nuclease</keyword>
<feature type="binding site" evidence="10">
    <location>
        <position position="471"/>
    </location>
    <ligand>
        <name>Mn(2+)</name>
        <dbReference type="ChEBI" id="CHEBI:29035"/>
    </ligand>
</feature>
<dbReference type="GO" id="GO:0051607">
    <property type="term" value="P:defense response to virus"/>
    <property type="evidence" value="ECO:0007669"/>
    <property type="project" value="UniProtKB-UniRule"/>
</dbReference>
<dbReference type="CDD" id="cd09634">
    <property type="entry name" value="Cas1_I-II-III"/>
    <property type="match status" value="1"/>
</dbReference>
<evidence type="ECO:0000256" key="6">
    <source>
        <dbReference type="ARBA" id="ARBA00023118"/>
    </source>
</evidence>
<reference evidence="13" key="1">
    <citation type="journal article" date="2023" name="Plants (Basel)">
        <title>Genomic Analysis of Leptolyngbya boryana CZ1 Reveals Efficient Carbon Fixation Modules.</title>
        <authorList>
            <person name="Bai X."/>
            <person name="Wang H."/>
            <person name="Cheng W."/>
            <person name="Wang J."/>
            <person name="Ma M."/>
            <person name="Hu H."/>
            <person name="Song Z."/>
            <person name="Ma H."/>
            <person name="Fan Y."/>
            <person name="Du C."/>
            <person name="Xu J."/>
        </authorList>
    </citation>
    <scope>NUCLEOTIDE SEQUENCE</scope>
    <source>
        <strain evidence="13">CZ1</strain>
    </source>
</reference>
<dbReference type="GO" id="GO:0043571">
    <property type="term" value="P:maintenance of CRISPR repeat elements"/>
    <property type="evidence" value="ECO:0007669"/>
    <property type="project" value="UniProtKB-UniRule"/>
</dbReference>
<keyword evidence="6 10" id="KW-0051">Antiviral defense</keyword>
<dbReference type="EC" id="3.1.-.-" evidence="10"/>
<dbReference type="PROSITE" id="PS50878">
    <property type="entry name" value="RT_POL"/>
    <property type="match status" value="1"/>
</dbReference>
<dbReference type="GO" id="GO:0004519">
    <property type="term" value="F:endonuclease activity"/>
    <property type="evidence" value="ECO:0007669"/>
    <property type="project" value="UniProtKB-UniRule"/>
</dbReference>
<dbReference type="GO" id="GO:0016787">
    <property type="term" value="F:hydrolase activity"/>
    <property type="evidence" value="ECO:0007669"/>
    <property type="project" value="UniProtKB-KW"/>
</dbReference>
<dbReference type="NCBIfam" id="TIGR00287">
    <property type="entry name" value="cas1"/>
    <property type="match status" value="1"/>
</dbReference>
<keyword evidence="8 10" id="KW-0464">Manganese</keyword>
<evidence type="ECO:0000256" key="7">
    <source>
        <dbReference type="ARBA" id="ARBA00023125"/>
    </source>
</evidence>
<dbReference type="InterPro" id="IPR043502">
    <property type="entry name" value="DNA/RNA_pol_sf"/>
</dbReference>
<accession>A0AA96X244</accession>
<dbReference type="GO" id="GO:0003677">
    <property type="term" value="F:DNA binding"/>
    <property type="evidence" value="ECO:0007669"/>
    <property type="project" value="UniProtKB-KW"/>
</dbReference>
<keyword evidence="5 10" id="KW-0460">Magnesium</keyword>
<feature type="region of interest" description="Disordered" evidence="11">
    <location>
        <begin position="271"/>
        <end position="291"/>
    </location>
</feature>
<evidence type="ECO:0000259" key="12">
    <source>
        <dbReference type="PROSITE" id="PS50878"/>
    </source>
</evidence>
<keyword evidence="4 10" id="KW-0378">Hydrolase</keyword>
<evidence type="ECO:0000256" key="2">
    <source>
        <dbReference type="ARBA" id="ARBA00022723"/>
    </source>
</evidence>
<organism evidence="13">
    <name type="scientific">Leptolyngbya boryana CZ1</name>
    <dbReference type="NCBI Taxonomy" id="3060204"/>
    <lineage>
        <taxon>Bacteria</taxon>
        <taxon>Bacillati</taxon>
        <taxon>Cyanobacteriota</taxon>
        <taxon>Cyanophyceae</taxon>
        <taxon>Leptolyngbyales</taxon>
        <taxon>Leptolyngbyaceae</taxon>
        <taxon>Leptolyngbya group</taxon>
        <taxon>Leptolyngbya</taxon>
    </lineage>
</organism>
<dbReference type="RefSeq" id="WP_316426341.1">
    <property type="nucleotide sequence ID" value="NZ_CP130144.1"/>
</dbReference>
<dbReference type="GO" id="GO:0046872">
    <property type="term" value="F:metal ion binding"/>
    <property type="evidence" value="ECO:0007669"/>
    <property type="project" value="UniProtKB-UniRule"/>
</dbReference>
<dbReference type="EMBL" id="CP130144">
    <property type="protein sequence ID" value="WNZ44150.1"/>
    <property type="molecule type" value="Genomic_DNA"/>
</dbReference>
<comment type="similarity">
    <text evidence="10">Belongs to the CRISPR-associated endonuclease Cas1 family.</text>
</comment>
<keyword evidence="3 10" id="KW-0255">Endonuclease</keyword>
<feature type="binding site" evidence="10">
    <location>
        <position position="551"/>
    </location>
    <ligand>
        <name>Mn(2+)</name>
        <dbReference type="ChEBI" id="CHEBI:29035"/>
    </ligand>
</feature>
<proteinExistence type="inferred from homology"/>
<protein>
    <recommendedName>
        <fullName evidence="10">CRISPR-associated endonuclease Cas1</fullName>
        <ecNumber evidence="10">3.1.-.-</ecNumber>
    </recommendedName>
</protein>
<evidence type="ECO:0000256" key="3">
    <source>
        <dbReference type="ARBA" id="ARBA00022759"/>
    </source>
</evidence>
<sequence length="647" mass="73493">MAIAIVRQRSPSAGIDGMTVELFSGVVEEQMRSLFKQLRSETYQASPAKGFYLSKKNGGRRLVGISTVRDRILQRYLLQAIYPQLDRALSPVAYAYRPGYSTYMAVERVMEVYRNHPVWVLKTDIRQFFDRICWAVLMGEVERLGIEPILVRWIEQQLKAGMVIERRYVPMNQGVLQGGVLSGALANLYLREFDKRCLEVGLPLVRYGDDCLVVSESWMGANRALSLMQGWLEESFLTLQPEKTQIFAPDETFTFLGFRFAAGQVEAPERATKAVEGSKRKSGKSGGRPPKVCSIVKVPKSSSSSSDGYWREPMTTLYVTDLGAYVRVQNKQFQVFLRDELKCSVPVNRVTHIVLFGCSNLSHGAVSLCLLHKIPVLYLSSNGRYFGQLQTTGQAQVQYLIYQVQRSFDQEFILRQAKAIVGAKLHNSRVLLMRLNRRRKTEVATGAILALAELMELAGLAESLDVLLGYEGQGASLYFPAFASVLKGEWDFERRTRRPPTDPVNSLLSLGYTLLHQNLHSMVEVAGLHTHFGNLHVPRDNHPALVSDLIEEFRALVVDSLVAYLINTKIFAPEDFTPPDERGGVYLHPDGLKRFLKHWEQRLVTKIDHPNTGHKVDYRRCFELQVWEYIGCLSGEREVYRPMRWTE</sequence>
<dbReference type="InterPro" id="IPR002729">
    <property type="entry name" value="CRISPR-assoc_Cas1"/>
</dbReference>
<dbReference type="HAMAP" id="MF_01470">
    <property type="entry name" value="Cas1"/>
    <property type="match status" value="1"/>
</dbReference>